<dbReference type="AlphaFoldDB" id="S4M9K1"/>
<dbReference type="RefSeq" id="WP_020275694.1">
    <property type="nucleotide sequence ID" value="NZ_KE354350.1"/>
</dbReference>
<dbReference type="PRINTS" id="PR00381">
    <property type="entry name" value="KINESINLIGHT"/>
</dbReference>
<dbReference type="InterPro" id="IPR002182">
    <property type="entry name" value="NB-ARC"/>
</dbReference>
<dbReference type="PATRIC" id="fig|1283301.3.peg.6795"/>
<dbReference type="PANTHER" id="PTHR46082">
    <property type="entry name" value="ATP/GTP-BINDING PROTEIN-RELATED"/>
    <property type="match status" value="1"/>
</dbReference>
<comment type="caution">
    <text evidence="3">The sequence shown here is derived from an EMBL/GenBank/DDBJ whole genome shotgun (WGS) entry which is preliminary data.</text>
</comment>
<dbReference type="Gene3D" id="1.25.40.10">
    <property type="entry name" value="Tetratricopeptide repeat domain"/>
    <property type="match status" value="3"/>
</dbReference>
<dbReference type="Pfam" id="PF13424">
    <property type="entry name" value="TPR_12"/>
    <property type="match status" value="2"/>
</dbReference>
<keyword evidence="4" id="KW-1185">Reference proteome</keyword>
<dbReference type="EMBL" id="AOPY01001582">
    <property type="protein sequence ID" value="EPJ36093.1"/>
    <property type="molecule type" value="Genomic_DNA"/>
</dbReference>
<reference evidence="3 4" key="1">
    <citation type="submission" date="2013-02" db="EMBL/GenBank/DDBJ databases">
        <title>Draft Genome Sequence of Streptomyces afghaniensis, Which Produces Compounds of the Julimycin B-Complex.</title>
        <authorList>
            <person name="Gruening B.A."/>
            <person name="Praeg A."/>
            <person name="Erxleben A."/>
            <person name="Guenther S."/>
            <person name="Fiedler H.-P."/>
            <person name="Goodfellow M."/>
            <person name="Mueller M."/>
        </authorList>
    </citation>
    <scope>NUCLEOTIDE SEQUENCE [LARGE SCALE GENOMIC DNA]</scope>
    <source>
        <strain evidence="3 4">772</strain>
    </source>
</reference>
<name>S4M9K1_9ACTN</name>
<evidence type="ECO:0000313" key="4">
    <source>
        <dbReference type="Proteomes" id="UP000015001"/>
    </source>
</evidence>
<dbReference type="SUPFAM" id="SSF52540">
    <property type="entry name" value="P-loop containing nucleoside triphosphate hydrolases"/>
    <property type="match status" value="1"/>
</dbReference>
<feature type="compositionally biased region" description="Low complexity" evidence="1">
    <location>
        <begin position="11"/>
        <end position="23"/>
    </location>
</feature>
<dbReference type="PANTHER" id="PTHR46082:SF6">
    <property type="entry name" value="AAA+ ATPASE DOMAIN-CONTAINING PROTEIN-RELATED"/>
    <property type="match status" value="1"/>
</dbReference>
<dbReference type="OrthoDB" id="580767at2"/>
<evidence type="ECO:0000259" key="2">
    <source>
        <dbReference type="Pfam" id="PF00931"/>
    </source>
</evidence>
<gene>
    <name evidence="3" type="ORF">STAFG_6844</name>
</gene>
<dbReference type="InterPro" id="IPR053137">
    <property type="entry name" value="NLR-like"/>
</dbReference>
<sequence length="846" mass="90923">MKWPRRRDRAGAPAADGSDGTPAGDVAADLAMAFSHVAADSSPEALHAVSPSVVLPPEAFAPLEEVEPVPGLTNLPSLPGVFVGRERELRLLVDALATEGPAPVLVVHGLGGVGKSTLAARVAALSVTRGDVVWWIHADTRQAIDAGLADFARALQPALAMLPADTLRARALQWLVSHSGWLLVLDDVTEPDDVRALFARLGTRGRMLVTTRRATGWHGTAAVDLRLAELDQASAVELFLRISATGDDSAAASAGVNTLCDELGRLPLAIAQAAAYCREAYVGAADYLQMLHEYPADMLRSSGEGWDSERTIGRVWQITLDRLAHFSQAVDVLRVLAWYAPTGIPRALMDELGRRPDIIRALTGLAAHSLIVLEDGVIAVHPLVQATARTPDASDPHRNPADIRRAHERAVDLLLASLPDDKSTGRESLAWWRALVPHIDHLDTHTPRGLSTLATAALRARTGEFHHEQGSVRRAVALLEHSVEDLRATVGNDAPDTLAVMNNLAGAYASAGDLTTAVRLYADVHRRQTNILGDDHPSTLVTAANLALAHQSLGDLHAALEAYQEILRKQRRVLGDDHPRTLVTRHNLAAAYAAVGDLQQAFSTYEQLLAAQRRILGPHHIQTLHTENNLASVLASAGDLTAARERYTRLLVEQARILGEVHPDTLATRGNLAYLHLMTGDLDEARESYGRVLDGQTRVLGDDDPRTLATVHNLGVAHLTTDPATAITLLERALIARKRVLGPDHPDTLTSLNSLALGYLSLDDAERALLLLEEAVDARVRILGEQHAETLVAQHGLAEALRRTGQPDRAAVVLAQSLQVAARVLGGDHSVTRSLRAALSRVRGEG</sequence>
<accession>S4M9K1</accession>
<dbReference type="InterPro" id="IPR027417">
    <property type="entry name" value="P-loop_NTPase"/>
</dbReference>
<dbReference type="Pfam" id="PF13374">
    <property type="entry name" value="TPR_10"/>
    <property type="match status" value="3"/>
</dbReference>
<proteinExistence type="predicted"/>
<protein>
    <recommendedName>
        <fullName evidence="2">NB-ARC domain-containing protein</fullName>
    </recommendedName>
</protein>
<feature type="domain" description="NB-ARC" evidence="2">
    <location>
        <begin position="87"/>
        <end position="238"/>
    </location>
</feature>
<dbReference type="Pfam" id="PF00931">
    <property type="entry name" value="NB-ARC"/>
    <property type="match status" value="1"/>
</dbReference>
<dbReference type="Proteomes" id="UP000015001">
    <property type="component" value="Unassembled WGS sequence"/>
</dbReference>
<organism evidence="3 4">
    <name type="scientific">Streptomyces afghaniensis 772</name>
    <dbReference type="NCBI Taxonomy" id="1283301"/>
    <lineage>
        <taxon>Bacteria</taxon>
        <taxon>Bacillati</taxon>
        <taxon>Actinomycetota</taxon>
        <taxon>Actinomycetes</taxon>
        <taxon>Kitasatosporales</taxon>
        <taxon>Streptomycetaceae</taxon>
        <taxon>Streptomyces</taxon>
    </lineage>
</organism>
<dbReference type="SUPFAM" id="SSF48452">
    <property type="entry name" value="TPR-like"/>
    <property type="match status" value="1"/>
</dbReference>
<evidence type="ECO:0000256" key="1">
    <source>
        <dbReference type="SAM" id="MobiDB-lite"/>
    </source>
</evidence>
<feature type="region of interest" description="Disordered" evidence="1">
    <location>
        <begin position="1"/>
        <end position="23"/>
    </location>
</feature>
<dbReference type="GO" id="GO:0043531">
    <property type="term" value="F:ADP binding"/>
    <property type="evidence" value="ECO:0007669"/>
    <property type="project" value="InterPro"/>
</dbReference>
<dbReference type="Gene3D" id="3.40.50.300">
    <property type="entry name" value="P-loop containing nucleotide triphosphate hydrolases"/>
    <property type="match status" value="1"/>
</dbReference>
<dbReference type="HOGENOM" id="CLU_000288_125_8_11"/>
<evidence type="ECO:0000313" key="3">
    <source>
        <dbReference type="EMBL" id="EPJ36093.1"/>
    </source>
</evidence>
<dbReference type="SMART" id="SM00028">
    <property type="entry name" value="TPR"/>
    <property type="match status" value="6"/>
</dbReference>
<dbReference type="InterPro" id="IPR019734">
    <property type="entry name" value="TPR_rpt"/>
</dbReference>
<dbReference type="InterPro" id="IPR011990">
    <property type="entry name" value="TPR-like_helical_dom_sf"/>
</dbReference>